<dbReference type="GO" id="GO:0009506">
    <property type="term" value="C:plasmodesma"/>
    <property type="evidence" value="ECO:0007669"/>
    <property type="project" value="TreeGrafter"/>
</dbReference>
<evidence type="ECO:0000313" key="3">
    <source>
        <dbReference type="Proteomes" id="UP000245207"/>
    </source>
</evidence>
<dbReference type="EMBL" id="PKPP01002863">
    <property type="protein sequence ID" value="PWA72661.1"/>
    <property type="molecule type" value="Genomic_DNA"/>
</dbReference>
<dbReference type="GO" id="GO:0004714">
    <property type="term" value="F:transmembrane receptor protein tyrosine kinase activity"/>
    <property type="evidence" value="ECO:0007669"/>
    <property type="project" value="InterPro"/>
</dbReference>
<keyword evidence="3" id="KW-1185">Reference proteome</keyword>
<dbReference type="Gene3D" id="3.30.200.20">
    <property type="entry name" value="Phosphorylase Kinase, domain 1"/>
    <property type="match status" value="1"/>
</dbReference>
<dbReference type="PANTHER" id="PTHR27003">
    <property type="entry name" value="OS07G0166700 PROTEIN"/>
    <property type="match status" value="1"/>
</dbReference>
<feature type="domain" description="Serine-threonine/tyrosine-protein kinase catalytic" evidence="1">
    <location>
        <begin position="184"/>
        <end position="241"/>
    </location>
</feature>
<dbReference type="STRING" id="35608.A0A2U1NGQ9"/>
<keyword evidence="2" id="KW-0418">Kinase</keyword>
<sequence length="252" mass="28131">MCMPLGKRAVDSTLDEEQWGLASWAQDSIKEGRLKEIIDTSIIGEISSKCLKKYAQLADRCLHSHPKKRPTMAEVVVGLDSVLALQEEANKTSRSAGGMTIFGKKILTSIFPSNGENSGGHLKSLELFFDTLGNENKVLYKFDYETICIATDYFSEENRILEYSDHMYKGTLPNGQVIAIVLPYNDSMNDSQFMKEVSIRVQLEHDNLVNLLGYCITEGTEVFLVYEYAPHGSLGKLLYGTMPTFKVSSISC</sequence>
<protein>
    <submittedName>
        <fullName evidence="2">Serine-threonine/tyrosine-protein kinase catalytic domain-containing protein</fullName>
    </submittedName>
</protein>
<dbReference type="GO" id="GO:0005886">
    <property type="term" value="C:plasma membrane"/>
    <property type="evidence" value="ECO:0007669"/>
    <property type="project" value="TreeGrafter"/>
</dbReference>
<name>A0A2U1NGQ9_ARTAN</name>
<dbReference type="PANTHER" id="PTHR27003:SF451">
    <property type="entry name" value="PROTEIN KINASE DOMAIN-CONTAINING PROTEIN"/>
    <property type="match status" value="1"/>
</dbReference>
<organism evidence="2 3">
    <name type="scientific">Artemisia annua</name>
    <name type="common">Sweet wormwood</name>
    <dbReference type="NCBI Taxonomy" id="35608"/>
    <lineage>
        <taxon>Eukaryota</taxon>
        <taxon>Viridiplantae</taxon>
        <taxon>Streptophyta</taxon>
        <taxon>Embryophyta</taxon>
        <taxon>Tracheophyta</taxon>
        <taxon>Spermatophyta</taxon>
        <taxon>Magnoliopsida</taxon>
        <taxon>eudicotyledons</taxon>
        <taxon>Gunneridae</taxon>
        <taxon>Pentapetalae</taxon>
        <taxon>asterids</taxon>
        <taxon>campanulids</taxon>
        <taxon>Asterales</taxon>
        <taxon>Asteraceae</taxon>
        <taxon>Asteroideae</taxon>
        <taxon>Anthemideae</taxon>
        <taxon>Artemisiinae</taxon>
        <taxon>Artemisia</taxon>
    </lineage>
</organism>
<gene>
    <name evidence="2" type="ORF">CTI12_AA268270</name>
</gene>
<dbReference type="SUPFAM" id="SSF56112">
    <property type="entry name" value="Protein kinase-like (PK-like)"/>
    <property type="match status" value="2"/>
</dbReference>
<dbReference type="InterPro" id="IPR011009">
    <property type="entry name" value="Kinase-like_dom_sf"/>
</dbReference>
<dbReference type="Proteomes" id="UP000245207">
    <property type="component" value="Unassembled WGS sequence"/>
</dbReference>
<dbReference type="Pfam" id="PF07714">
    <property type="entry name" value="PK_Tyr_Ser-Thr"/>
    <property type="match status" value="1"/>
</dbReference>
<dbReference type="OrthoDB" id="4062651at2759"/>
<evidence type="ECO:0000259" key="1">
    <source>
        <dbReference type="Pfam" id="PF07714"/>
    </source>
</evidence>
<evidence type="ECO:0000313" key="2">
    <source>
        <dbReference type="EMBL" id="PWA72661.1"/>
    </source>
</evidence>
<comment type="caution">
    <text evidence="2">The sequence shown here is derived from an EMBL/GenBank/DDBJ whole genome shotgun (WGS) entry which is preliminary data.</text>
</comment>
<accession>A0A2U1NGQ9</accession>
<dbReference type="InterPro" id="IPR001245">
    <property type="entry name" value="Ser-Thr/Tyr_kinase_cat_dom"/>
</dbReference>
<dbReference type="Gene3D" id="1.10.510.10">
    <property type="entry name" value="Transferase(Phosphotransferase) domain 1"/>
    <property type="match status" value="1"/>
</dbReference>
<dbReference type="InterPro" id="IPR045272">
    <property type="entry name" value="ANXUR1/2-like"/>
</dbReference>
<keyword evidence="2" id="KW-0808">Transferase</keyword>
<reference evidence="2 3" key="1">
    <citation type="journal article" date="2018" name="Mol. Plant">
        <title>The genome of Artemisia annua provides insight into the evolution of Asteraceae family and artemisinin biosynthesis.</title>
        <authorList>
            <person name="Shen Q."/>
            <person name="Zhang L."/>
            <person name="Liao Z."/>
            <person name="Wang S."/>
            <person name="Yan T."/>
            <person name="Shi P."/>
            <person name="Liu M."/>
            <person name="Fu X."/>
            <person name="Pan Q."/>
            <person name="Wang Y."/>
            <person name="Lv Z."/>
            <person name="Lu X."/>
            <person name="Zhang F."/>
            <person name="Jiang W."/>
            <person name="Ma Y."/>
            <person name="Chen M."/>
            <person name="Hao X."/>
            <person name="Li L."/>
            <person name="Tang Y."/>
            <person name="Lv G."/>
            <person name="Zhou Y."/>
            <person name="Sun X."/>
            <person name="Brodelius P.E."/>
            <person name="Rose J.K.C."/>
            <person name="Tang K."/>
        </authorList>
    </citation>
    <scope>NUCLEOTIDE SEQUENCE [LARGE SCALE GENOMIC DNA]</scope>
    <source>
        <strain evidence="3">cv. Huhao1</strain>
        <tissue evidence="2">Leaf</tissue>
    </source>
</reference>
<dbReference type="AlphaFoldDB" id="A0A2U1NGQ9"/>
<proteinExistence type="predicted"/>